<evidence type="ECO:0000256" key="1">
    <source>
        <dbReference type="ARBA" id="ARBA00004434"/>
    </source>
</evidence>
<keyword evidence="4" id="KW-0813">Transport</keyword>
<comment type="subcellular location">
    <subcellularLocation>
        <location evidence="1">Mitochondrion inner membrane</location>
        <topology evidence="1">Single-pass membrane protein</topology>
    </subcellularLocation>
</comment>
<sequence length="121" mass="14209">MERTGGGTPYSEILLEEKRRRLRQAMKAEFVKKRFDPKVYEEGGVVFDAAIQRWNSLQFSYGEFFKPSLSNFSKYVAMVILPIAGFHYLCFGPSRTEFLKKCREGELAYDHPSRKRNYFAF</sequence>
<dbReference type="GO" id="GO:0005743">
    <property type="term" value="C:mitochondrial inner membrane"/>
    <property type="evidence" value="ECO:0007669"/>
    <property type="project" value="UniProtKB-SubCell"/>
</dbReference>
<keyword evidence="11 14" id="KW-0472">Membrane</keyword>
<organism evidence="15">
    <name type="scientific">Pseudodiaptomus poplesia</name>
    <dbReference type="NCBI Taxonomy" id="213370"/>
    <lineage>
        <taxon>Eukaryota</taxon>
        <taxon>Metazoa</taxon>
        <taxon>Ecdysozoa</taxon>
        <taxon>Arthropoda</taxon>
        <taxon>Crustacea</taxon>
        <taxon>Multicrustacea</taxon>
        <taxon>Hexanauplia</taxon>
        <taxon>Copepoda</taxon>
        <taxon>Calanoida</taxon>
        <taxon>Pseudodiaptomidae</taxon>
        <taxon>Pseudodiaptomus</taxon>
    </lineage>
</organism>
<evidence type="ECO:0000256" key="12">
    <source>
        <dbReference type="ARBA" id="ARBA00030212"/>
    </source>
</evidence>
<evidence type="ECO:0000256" key="3">
    <source>
        <dbReference type="ARBA" id="ARBA00018681"/>
    </source>
</evidence>
<dbReference type="PANTHER" id="PTHR15469">
    <property type="entry name" value="NADH-UBIQUINONE OXIDOREDUCTASE B15 SUBUNIT"/>
    <property type="match status" value="1"/>
</dbReference>
<proteinExistence type="evidence at transcript level"/>
<evidence type="ECO:0000256" key="11">
    <source>
        <dbReference type="ARBA" id="ARBA00023136"/>
    </source>
</evidence>
<dbReference type="PANTHER" id="PTHR15469:SF0">
    <property type="entry name" value="NADH DEHYDROGENASE [UBIQUINONE] 1 BETA SUBCOMPLEX SUBUNIT 4"/>
    <property type="match status" value="1"/>
</dbReference>
<evidence type="ECO:0000256" key="8">
    <source>
        <dbReference type="ARBA" id="ARBA00022982"/>
    </source>
</evidence>
<evidence type="ECO:0000313" key="15">
    <source>
        <dbReference type="EMBL" id="AQS22657.1"/>
    </source>
</evidence>
<evidence type="ECO:0000256" key="9">
    <source>
        <dbReference type="ARBA" id="ARBA00022989"/>
    </source>
</evidence>
<dbReference type="Pfam" id="PF07225">
    <property type="entry name" value="NDUF_B4"/>
    <property type="match status" value="1"/>
</dbReference>
<protein>
    <recommendedName>
        <fullName evidence="3">NADH dehydrogenase [ubiquinone] 1 beta subcomplex subunit 4</fullName>
    </recommendedName>
    <alternativeName>
        <fullName evidence="12">Complex I-B15</fullName>
    </alternativeName>
    <alternativeName>
        <fullName evidence="13">NADH-ubiquinone oxidoreductase B15 subunit</fullName>
    </alternativeName>
</protein>
<evidence type="ECO:0000256" key="10">
    <source>
        <dbReference type="ARBA" id="ARBA00023128"/>
    </source>
</evidence>
<dbReference type="AlphaFoldDB" id="A0A1S6GLC9"/>
<name>A0A1S6GLC9_9MAXI</name>
<reference evidence="15" key="1">
    <citation type="journal article" date="2017" name="Aquat. Toxicol.">
        <title>Spliced leader-based analyses reveal the effects of polycyclic aromatic hydrocarbons on gene expression in the copepod Pseudodiaptomus poplesia.</title>
        <authorList>
            <person name="Zhuang Y."/>
            <person name="Yang F."/>
            <person name="Xu D."/>
            <person name="Chen H."/>
            <person name="Zhang H."/>
            <person name="Liu G."/>
        </authorList>
    </citation>
    <scope>NUCLEOTIDE SEQUENCE</scope>
</reference>
<accession>A0A1S6GLC9</accession>
<keyword evidence="5" id="KW-0679">Respiratory chain</keyword>
<evidence type="ECO:0000256" key="4">
    <source>
        <dbReference type="ARBA" id="ARBA00022448"/>
    </source>
</evidence>
<keyword evidence="10" id="KW-0496">Mitochondrion</keyword>
<evidence type="ECO:0000256" key="13">
    <source>
        <dbReference type="ARBA" id="ARBA00030987"/>
    </source>
</evidence>
<feature type="transmembrane region" description="Helical" evidence="14">
    <location>
        <begin position="72"/>
        <end position="91"/>
    </location>
</feature>
<keyword evidence="7" id="KW-0999">Mitochondrion inner membrane</keyword>
<evidence type="ECO:0000256" key="5">
    <source>
        <dbReference type="ARBA" id="ARBA00022660"/>
    </source>
</evidence>
<comment type="similarity">
    <text evidence="2">Belongs to the complex I NDUFB4 subunit family.</text>
</comment>
<keyword evidence="9 14" id="KW-1133">Transmembrane helix</keyword>
<keyword evidence="6 14" id="KW-0812">Transmembrane</keyword>
<evidence type="ECO:0000256" key="2">
    <source>
        <dbReference type="ARBA" id="ARBA00007260"/>
    </source>
</evidence>
<evidence type="ECO:0000256" key="14">
    <source>
        <dbReference type="SAM" id="Phobius"/>
    </source>
</evidence>
<dbReference type="InterPro" id="IPR009866">
    <property type="entry name" value="NADH_UbQ_OxRdtase_NDUFB4_su"/>
</dbReference>
<keyword evidence="8" id="KW-0249">Electron transport</keyword>
<dbReference type="EMBL" id="KY314223">
    <property type="protein sequence ID" value="AQS22657.1"/>
    <property type="molecule type" value="mRNA"/>
</dbReference>
<evidence type="ECO:0000256" key="6">
    <source>
        <dbReference type="ARBA" id="ARBA00022692"/>
    </source>
</evidence>
<evidence type="ECO:0000256" key="7">
    <source>
        <dbReference type="ARBA" id="ARBA00022792"/>
    </source>
</evidence>